<feature type="region of interest" description="Disordered" evidence="1">
    <location>
        <begin position="1"/>
        <end position="21"/>
    </location>
</feature>
<protein>
    <submittedName>
        <fullName evidence="2">Uncharacterized protein</fullName>
    </submittedName>
</protein>
<reference evidence="2" key="2">
    <citation type="submission" date="2022-06" db="UniProtKB">
        <authorList>
            <consortium name="EnsemblMetazoa"/>
        </authorList>
    </citation>
    <scope>IDENTIFICATION</scope>
</reference>
<evidence type="ECO:0000313" key="2">
    <source>
        <dbReference type="EnsemblMetazoa" id="OVOC4578.1"/>
    </source>
</evidence>
<reference evidence="3" key="1">
    <citation type="submission" date="2013-10" db="EMBL/GenBank/DDBJ databases">
        <title>Genome sequencing of Onchocerca volvulus.</title>
        <authorList>
            <person name="Cotton J."/>
            <person name="Tsai J."/>
            <person name="Stanley E."/>
            <person name="Tracey A."/>
            <person name="Holroyd N."/>
            <person name="Lustigman S."/>
            <person name="Berriman M."/>
        </authorList>
    </citation>
    <scope>NUCLEOTIDE SEQUENCE</scope>
</reference>
<proteinExistence type="predicted"/>
<accession>A0A8R1XVK5</accession>
<dbReference type="Proteomes" id="UP000024404">
    <property type="component" value="Unassembled WGS sequence"/>
</dbReference>
<evidence type="ECO:0000313" key="3">
    <source>
        <dbReference type="Proteomes" id="UP000024404"/>
    </source>
</evidence>
<keyword evidence="3" id="KW-1185">Reference proteome</keyword>
<evidence type="ECO:0000256" key="1">
    <source>
        <dbReference type="SAM" id="MobiDB-lite"/>
    </source>
</evidence>
<dbReference type="EMBL" id="CMVM020000140">
    <property type="status" value="NOT_ANNOTATED_CDS"/>
    <property type="molecule type" value="Genomic_DNA"/>
</dbReference>
<name>A0A8R1XVK5_ONCVO</name>
<dbReference type="AlphaFoldDB" id="A0A8R1XVK5"/>
<sequence>MGFLNTRQVETENGLSNRNSGRCETSICKLVLQIVTYADKILMVVMDQRFSSVCFGRFLLMSSPKLWKYYY</sequence>
<organism evidence="2 3">
    <name type="scientific">Onchocerca volvulus</name>
    <dbReference type="NCBI Taxonomy" id="6282"/>
    <lineage>
        <taxon>Eukaryota</taxon>
        <taxon>Metazoa</taxon>
        <taxon>Ecdysozoa</taxon>
        <taxon>Nematoda</taxon>
        <taxon>Chromadorea</taxon>
        <taxon>Rhabditida</taxon>
        <taxon>Spirurina</taxon>
        <taxon>Spiruromorpha</taxon>
        <taxon>Filarioidea</taxon>
        <taxon>Onchocercidae</taxon>
        <taxon>Onchocerca</taxon>
    </lineage>
</organism>
<dbReference type="EnsemblMetazoa" id="OVOC4578.1">
    <property type="protein sequence ID" value="OVOC4578.1"/>
    <property type="gene ID" value="WBGene00241387"/>
</dbReference>